<dbReference type="Pfam" id="PF01757">
    <property type="entry name" value="Acyl_transf_3"/>
    <property type="match status" value="1"/>
</dbReference>
<feature type="domain" description="Acyltransferase 3" evidence="2">
    <location>
        <begin position="2"/>
        <end position="310"/>
    </location>
</feature>
<dbReference type="InterPro" id="IPR002656">
    <property type="entry name" value="Acyl_transf_3_dom"/>
</dbReference>
<feature type="transmembrane region" description="Helical" evidence="1">
    <location>
        <begin position="256"/>
        <end position="273"/>
    </location>
</feature>
<proteinExistence type="predicted"/>
<protein>
    <submittedName>
        <fullName evidence="3">Peptidoglycan/LPS O-acetylase OafA/YrhL</fullName>
    </submittedName>
</protein>
<comment type="caution">
    <text evidence="3">The sequence shown here is derived from an EMBL/GenBank/DDBJ whole genome shotgun (WGS) entry which is preliminary data.</text>
</comment>
<feature type="transmembrane region" description="Helical" evidence="1">
    <location>
        <begin position="144"/>
        <end position="163"/>
    </location>
</feature>
<evidence type="ECO:0000259" key="2">
    <source>
        <dbReference type="Pfam" id="PF01757"/>
    </source>
</evidence>
<keyword evidence="1" id="KW-1133">Transmembrane helix</keyword>
<organism evidence="3 4">
    <name type="scientific">Azospirillum rugosum</name>
    <dbReference type="NCBI Taxonomy" id="416170"/>
    <lineage>
        <taxon>Bacteria</taxon>
        <taxon>Pseudomonadati</taxon>
        <taxon>Pseudomonadota</taxon>
        <taxon>Alphaproteobacteria</taxon>
        <taxon>Rhodospirillales</taxon>
        <taxon>Azospirillaceae</taxon>
        <taxon>Azospirillum</taxon>
    </lineage>
</organism>
<feature type="transmembrane region" description="Helical" evidence="1">
    <location>
        <begin position="227"/>
        <end position="244"/>
    </location>
</feature>
<accession>A0ABS4SJC5</accession>
<evidence type="ECO:0000256" key="1">
    <source>
        <dbReference type="SAM" id="Phobius"/>
    </source>
</evidence>
<reference evidence="3 4" key="1">
    <citation type="submission" date="2021-03" db="EMBL/GenBank/DDBJ databases">
        <title>Genomic Encyclopedia of Type Strains, Phase III (KMG-III): the genomes of soil and plant-associated and newly described type strains.</title>
        <authorList>
            <person name="Whitman W."/>
        </authorList>
    </citation>
    <scope>NUCLEOTIDE SEQUENCE [LARGE SCALE GENOMIC DNA]</scope>
    <source>
        <strain evidence="3 4">IMMIB AFH-6</strain>
    </source>
</reference>
<gene>
    <name evidence="3" type="ORF">J2851_002445</name>
</gene>
<evidence type="ECO:0000313" key="4">
    <source>
        <dbReference type="Proteomes" id="UP000781958"/>
    </source>
</evidence>
<dbReference type="InterPro" id="IPR050879">
    <property type="entry name" value="Acyltransferase_3"/>
</dbReference>
<feature type="transmembrane region" description="Helical" evidence="1">
    <location>
        <begin position="116"/>
        <end position="137"/>
    </location>
</feature>
<dbReference type="PANTHER" id="PTHR23028">
    <property type="entry name" value="ACETYLTRANSFERASE"/>
    <property type="match status" value="1"/>
</dbReference>
<name>A0ABS4SJC5_9PROT</name>
<keyword evidence="4" id="KW-1185">Reference proteome</keyword>
<keyword evidence="1" id="KW-0472">Membrane</keyword>
<dbReference type="Proteomes" id="UP000781958">
    <property type="component" value="Unassembled WGS sequence"/>
</dbReference>
<dbReference type="PANTHER" id="PTHR23028:SF131">
    <property type="entry name" value="BLR2367 PROTEIN"/>
    <property type="match status" value="1"/>
</dbReference>
<feature type="transmembrane region" description="Helical" evidence="1">
    <location>
        <begin position="197"/>
        <end position="215"/>
    </location>
</feature>
<feature type="transmembrane region" description="Helical" evidence="1">
    <location>
        <begin position="74"/>
        <end position="96"/>
    </location>
</feature>
<feature type="transmembrane region" description="Helical" evidence="1">
    <location>
        <begin position="169"/>
        <end position="190"/>
    </location>
</feature>
<keyword evidence="1" id="KW-0812">Transmembrane</keyword>
<sequence length="343" mass="38131">MAAILVVLHHATLIPQEARFLGYQPLHSFFFPGHMGVEFFFVLSGFIIMHAHADDLGRPERLGGYLWRRISRIFVPYWIVLAVLVPMYLLTGMGTADKRDWSYIAMSAFLVPQTSQPVLGVAWTLTHEVLFYAIFALCILSRRLLPIMMGVWISLILVNQYVWNLPFPGSFLLSLYNVLFILGIGCAWLLRRVTVPRAGLVLALGLAVVVTSWVLELSMQVRWDAQRFLFGASSVLIILGMAELERSGRLRVPSWLVLGGAASYGIYLVHAVVQSLILNATFRTAVGGMVPDWALFAALVVVPVAVGLAFHRVAEKPAIALFRALRPGHLAVWSRPRLLKGSA</sequence>
<feature type="transmembrane region" description="Helical" evidence="1">
    <location>
        <begin position="293"/>
        <end position="314"/>
    </location>
</feature>
<dbReference type="EMBL" id="JAGINP010000007">
    <property type="protein sequence ID" value="MBP2292667.1"/>
    <property type="molecule type" value="Genomic_DNA"/>
</dbReference>
<feature type="transmembrane region" description="Helical" evidence="1">
    <location>
        <begin position="30"/>
        <end position="53"/>
    </location>
</feature>
<evidence type="ECO:0000313" key="3">
    <source>
        <dbReference type="EMBL" id="MBP2292667.1"/>
    </source>
</evidence>